<dbReference type="EMBL" id="VFLP01000002">
    <property type="protein sequence ID" value="TRX98642.1"/>
    <property type="molecule type" value="Genomic_DNA"/>
</dbReference>
<evidence type="ECO:0000313" key="3">
    <source>
        <dbReference type="Proteomes" id="UP000319160"/>
    </source>
</evidence>
<protein>
    <submittedName>
        <fullName evidence="2">Uncharacterized protein</fullName>
    </submittedName>
</protein>
<evidence type="ECO:0000313" key="2">
    <source>
        <dbReference type="EMBL" id="TRX98642.1"/>
    </source>
</evidence>
<feature type="compositionally biased region" description="Low complexity" evidence="1">
    <location>
        <begin position="108"/>
        <end position="136"/>
    </location>
</feature>
<accession>A0A553IEK0</accession>
<organism evidence="2 3">
    <name type="scientific">Xylaria flabelliformis</name>
    <dbReference type="NCBI Taxonomy" id="2512241"/>
    <lineage>
        <taxon>Eukaryota</taxon>
        <taxon>Fungi</taxon>
        <taxon>Dikarya</taxon>
        <taxon>Ascomycota</taxon>
        <taxon>Pezizomycotina</taxon>
        <taxon>Sordariomycetes</taxon>
        <taxon>Xylariomycetidae</taxon>
        <taxon>Xylariales</taxon>
        <taxon>Xylariaceae</taxon>
        <taxon>Xylaria</taxon>
    </lineage>
</organism>
<name>A0A553IEK0_9PEZI</name>
<comment type="caution">
    <text evidence="2">The sequence shown here is derived from an EMBL/GenBank/DDBJ whole genome shotgun (WGS) entry which is preliminary data.</text>
</comment>
<dbReference type="STRING" id="2512241.A0A553IEK0"/>
<gene>
    <name evidence="2" type="ORF">FHL15_000716</name>
</gene>
<feature type="region of interest" description="Disordered" evidence="1">
    <location>
        <begin position="1"/>
        <end position="151"/>
    </location>
</feature>
<feature type="compositionally biased region" description="Low complexity" evidence="1">
    <location>
        <begin position="1"/>
        <end position="89"/>
    </location>
</feature>
<dbReference type="Proteomes" id="UP000319160">
    <property type="component" value="Unassembled WGS sequence"/>
</dbReference>
<evidence type="ECO:0000256" key="1">
    <source>
        <dbReference type="SAM" id="MobiDB-lite"/>
    </source>
</evidence>
<proteinExistence type="predicted"/>
<sequence length="366" mass="37520">MLPSSTSSLTLFPNSTITGVSVTGSMSTGSGSSSSLSTSPGSQSNGSGSGTWTWTRSRSSSSSNSNNGGDTSSTPTSSVSSLSQSASSSLTDMETMPSISPPPPTPTFPSTSTSLSESGTFTSSSTSNTISAPSTSGTCDPTPADTGILDNGDFETGLSPWSLDLVDLFSTDYSLSSLLSSPSLPQFLNLGGANGSCTSFSVTMASNPQTQNLRENLRLRSDLVFSRPGAALRITFFVRFAAQNAARLVLSANGQLLRTISAVDFGPGGDAEGGGGGGNVTGAAVKAKKRQEEEPIGAWTPVFVDYITRDRLLQLTFSYGLESAPGNTVWLDQVAIFPGVVNPPTLPPPPLSPTTTTFATTVRSVA</sequence>
<dbReference type="OrthoDB" id="5424295at2759"/>
<keyword evidence="3" id="KW-1185">Reference proteome</keyword>
<reference evidence="3" key="1">
    <citation type="submission" date="2019-06" db="EMBL/GenBank/DDBJ databases">
        <title>Draft genome sequence of the griseofulvin-producing fungus Xylaria cubensis strain G536.</title>
        <authorList>
            <person name="Mead M.E."/>
            <person name="Raja H.A."/>
            <person name="Steenwyk J.L."/>
            <person name="Knowles S.L."/>
            <person name="Oberlies N.H."/>
            <person name="Rokas A."/>
        </authorList>
    </citation>
    <scope>NUCLEOTIDE SEQUENCE [LARGE SCALE GENOMIC DNA]</scope>
    <source>
        <strain evidence="3">G536</strain>
    </source>
</reference>
<dbReference type="AlphaFoldDB" id="A0A553IEK0"/>